<evidence type="ECO:0000313" key="4">
    <source>
        <dbReference type="Proteomes" id="UP001596097"/>
    </source>
</evidence>
<protein>
    <recommendedName>
        <fullName evidence="2">ARB-07466-like C-terminal domain-containing protein</fullName>
    </recommendedName>
</protein>
<dbReference type="InterPro" id="IPR058593">
    <property type="entry name" value="ARB_07466-like_C"/>
</dbReference>
<feature type="domain" description="ARB-07466-like C-terminal" evidence="2">
    <location>
        <begin position="135"/>
        <end position="234"/>
    </location>
</feature>
<dbReference type="EMBL" id="JBHSQL010000002">
    <property type="protein sequence ID" value="MFC6148203.1"/>
    <property type="molecule type" value="Genomic_DNA"/>
</dbReference>
<feature type="compositionally biased region" description="Basic and acidic residues" evidence="1">
    <location>
        <begin position="233"/>
        <end position="242"/>
    </location>
</feature>
<name>A0ABW1QI91_9ACTN</name>
<dbReference type="Pfam" id="PF26571">
    <property type="entry name" value="VldE"/>
    <property type="match status" value="1"/>
</dbReference>
<proteinExistence type="predicted"/>
<keyword evidence="4" id="KW-1185">Reference proteome</keyword>
<feature type="region of interest" description="Disordered" evidence="1">
    <location>
        <begin position="217"/>
        <end position="242"/>
    </location>
</feature>
<organism evidence="3 4">
    <name type="scientific">Mumia xiangluensis</name>
    <dbReference type="NCBI Taxonomy" id="1678900"/>
    <lineage>
        <taxon>Bacteria</taxon>
        <taxon>Bacillati</taxon>
        <taxon>Actinomycetota</taxon>
        <taxon>Actinomycetes</taxon>
        <taxon>Propionibacteriales</taxon>
        <taxon>Nocardioidaceae</taxon>
        <taxon>Mumia</taxon>
    </lineage>
</organism>
<sequence>MATPGRRKAPRARRTPLATLRTRALRRRPAAFAGLLVAGVVGVVASTPVVATVAQDADSTPVAATMNASAPSLEEHIEQRREAAVSRSSSRAALTETAKQVVAGAAEAAADPSATVVTPSGKISGKPCASGSSVESGLTANAISVHRAVCAEFPSVTSYGGVRSGDGGEHGTGHALDIMVSGATGDAIADFVRANASKLGVTEVLWAQKIWTTQRGSEGWRPMSDRGSSTANHYDHVHVTVG</sequence>
<evidence type="ECO:0000313" key="3">
    <source>
        <dbReference type="EMBL" id="MFC6148203.1"/>
    </source>
</evidence>
<dbReference type="Proteomes" id="UP001596097">
    <property type="component" value="Unassembled WGS sequence"/>
</dbReference>
<comment type="caution">
    <text evidence="3">The sequence shown here is derived from an EMBL/GenBank/DDBJ whole genome shotgun (WGS) entry which is preliminary data.</text>
</comment>
<reference evidence="4" key="1">
    <citation type="journal article" date="2019" name="Int. J. Syst. Evol. Microbiol.">
        <title>The Global Catalogue of Microorganisms (GCM) 10K type strain sequencing project: providing services to taxonomists for standard genome sequencing and annotation.</title>
        <authorList>
            <consortium name="The Broad Institute Genomics Platform"/>
            <consortium name="The Broad Institute Genome Sequencing Center for Infectious Disease"/>
            <person name="Wu L."/>
            <person name="Ma J."/>
        </authorList>
    </citation>
    <scope>NUCLEOTIDE SEQUENCE [LARGE SCALE GENOMIC DNA]</scope>
    <source>
        <strain evidence="4">CGMCC 4.7198</strain>
    </source>
</reference>
<dbReference type="RefSeq" id="WP_194842872.1">
    <property type="nucleotide sequence ID" value="NZ_JBHSQL010000002.1"/>
</dbReference>
<gene>
    <name evidence="3" type="ORF">ACFPYK_02275</name>
</gene>
<evidence type="ECO:0000256" key="1">
    <source>
        <dbReference type="SAM" id="MobiDB-lite"/>
    </source>
</evidence>
<evidence type="ECO:0000259" key="2">
    <source>
        <dbReference type="Pfam" id="PF26571"/>
    </source>
</evidence>
<accession>A0ABW1QI91</accession>